<feature type="compositionally biased region" description="Basic and acidic residues" evidence="1">
    <location>
        <begin position="59"/>
        <end position="72"/>
    </location>
</feature>
<gene>
    <name evidence="2" type="primary">NCL1_61381</name>
    <name evidence="2" type="ORF">TNCT_651041</name>
</gene>
<keyword evidence="3" id="KW-1185">Reference proteome</keyword>
<evidence type="ECO:0000313" key="3">
    <source>
        <dbReference type="Proteomes" id="UP000887116"/>
    </source>
</evidence>
<feature type="region of interest" description="Disordered" evidence="1">
    <location>
        <begin position="1"/>
        <end position="42"/>
    </location>
</feature>
<sequence>MSEFNSPNSCHIFNDSEISDDDGDLNIPRSSCNRKRRATSSLSCESNLFIDENIHSESKKTRENKRSYHECSTDDSEFDSSPLPPFVTHSTESNDSYEDYTECAQVDQSNVIKASHLEFELKVLSDNLESNCAFNNPVVDLGILTHKLVSLITVKDFLSHHNTCSILSKLCFENDSDPFFYMQKYPEINGDFEKFLNCSALSLIEKYAKDIIFDMFPKMEKLGTNMISTNAIFQYVYEKCSDNEALYVTRLFCGGQFLKLEAVISKFNFVGLMLIYDDFKKGNKHWRNEFSNCNV</sequence>
<dbReference type="AlphaFoldDB" id="A0A8X6G5Y5"/>
<dbReference type="EMBL" id="BMAO01004805">
    <property type="protein sequence ID" value="GFQ97042.1"/>
    <property type="molecule type" value="Genomic_DNA"/>
</dbReference>
<comment type="caution">
    <text evidence="2">The sequence shown here is derived from an EMBL/GenBank/DDBJ whole genome shotgun (WGS) entry which is preliminary data.</text>
</comment>
<dbReference type="Proteomes" id="UP000887116">
    <property type="component" value="Unassembled WGS sequence"/>
</dbReference>
<name>A0A8X6G5Y5_TRICU</name>
<protein>
    <submittedName>
        <fullName evidence="2">Uncharacterized protein</fullName>
    </submittedName>
</protein>
<proteinExistence type="predicted"/>
<evidence type="ECO:0000313" key="2">
    <source>
        <dbReference type="EMBL" id="GFQ97042.1"/>
    </source>
</evidence>
<feature type="region of interest" description="Disordered" evidence="1">
    <location>
        <begin position="59"/>
        <end position="94"/>
    </location>
</feature>
<evidence type="ECO:0000256" key="1">
    <source>
        <dbReference type="SAM" id="MobiDB-lite"/>
    </source>
</evidence>
<feature type="compositionally biased region" description="Polar residues" evidence="1">
    <location>
        <begin position="1"/>
        <end position="11"/>
    </location>
</feature>
<organism evidence="2 3">
    <name type="scientific">Trichonephila clavata</name>
    <name type="common">Joro spider</name>
    <name type="synonym">Nephila clavata</name>
    <dbReference type="NCBI Taxonomy" id="2740835"/>
    <lineage>
        <taxon>Eukaryota</taxon>
        <taxon>Metazoa</taxon>
        <taxon>Ecdysozoa</taxon>
        <taxon>Arthropoda</taxon>
        <taxon>Chelicerata</taxon>
        <taxon>Arachnida</taxon>
        <taxon>Araneae</taxon>
        <taxon>Araneomorphae</taxon>
        <taxon>Entelegynae</taxon>
        <taxon>Araneoidea</taxon>
        <taxon>Nephilidae</taxon>
        <taxon>Trichonephila</taxon>
    </lineage>
</organism>
<accession>A0A8X6G5Y5</accession>
<reference evidence="2" key="1">
    <citation type="submission" date="2020-07" db="EMBL/GenBank/DDBJ databases">
        <title>Multicomponent nature underlies the extraordinary mechanical properties of spider dragline silk.</title>
        <authorList>
            <person name="Kono N."/>
            <person name="Nakamura H."/>
            <person name="Mori M."/>
            <person name="Yoshida Y."/>
            <person name="Ohtoshi R."/>
            <person name="Malay A.D."/>
            <person name="Moran D.A.P."/>
            <person name="Tomita M."/>
            <person name="Numata K."/>
            <person name="Arakawa K."/>
        </authorList>
    </citation>
    <scope>NUCLEOTIDE SEQUENCE</scope>
</reference>